<keyword evidence="5" id="KW-0808">Transferase</keyword>
<evidence type="ECO:0000256" key="7">
    <source>
        <dbReference type="ARBA" id="ARBA00022777"/>
    </source>
</evidence>
<evidence type="ECO:0000256" key="10">
    <source>
        <dbReference type="ARBA" id="ARBA00047811"/>
    </source>
</evidence>
<evidence type="ECO:0000259" key="13">
    <source>
        <dbReference type="PROSITE" id="PS50011"/>
    </source>
</evidence>
<evidence type="ECO:0000256" key="5">
    <source>
        <dbReference type="ARBA" id="ARBA00022679"/>
    </source>
</evidence>
<dbReference type="AlphaFoldDB" id="A0A9N9NIM9"/>
<dbReference type="FunFam" id="3.30.200.20:FF:000054">
    <property type="entry name" value="Cyclin-dependent kinase 11B"/>
    <property type="match status" value="1"/>
</dbReference>
<keyword evidence="6" id="KW-0547">Nucleotide-binding</keyword>
<evidence type="ECO:0000256" key="12">
    <source>
        <dbReference type="SAM" id="MobiDB-lite"/>
    </source>
</evidence>
<gene>
    <name evidence="14" type="ORF">ALEPTO_LOCUS12773</name>
</gene>
<organism evidence="14 15">
    <name type="scientific">Ambispora leptoticha</name>
    <dbReference type="NCBI Taxonomy" id="144679"/>
    <lineage>
        <taxon>Eukaryota</taxon>
        <taxon>Fungi</taxon>
        <taxon>Fungi incertae sedis</taxon>
        <taxon>Mucoromycota</taxon>
        <taxon>Glomeromycotina</taxon>
        <taxon>Glomeromycetes</taxon>
        <taxon>Archaeosporales</taxon>
        <taxon>Ambisporaceae</taxon>
        <taxon>Ambispora</taxon>
    </lineage>
</organism>
<keyword evidence="15" id="KW-1185">Reference proteome</keyword>
<evidence type="ECO:0000313" key="14">
    <source>
        <dbReference type="EMBL" id="CAG8735309.1"/>
    </source>
</evidence>
<dbReference type="FunFam" id="1.10.510.10:FF:000624">
    <property type="entry name" value="Mitogen-activated protein kinase"/>
    <property type="match status" value="1"/>
</dbReference>
<evidence type="ECO:0000256" key="6">
    <source>
        <dbReference type="ARBA" id="ARBA00022741"/>
    </source>
</evidence>
<dbReference type="Proteomes" id="UP000789508">
    <property type="component" value="Unassembled WGS sequence"/>
</dbReference>
<dbReference type="Gene3D" id="1.10.510.10">
    <property type="entry name" value="Transferase(Phosphotransferase) domain 1"/>
    <property type="match status" value="1"/>
</dbReference>
<dbReference type="EMBL" id="CAJVPS010032508">
    <property type="protein sequence ID" value="CAG8735309.1"/>
    <property type="molecule type" value="Genomic_DNA"/>
</dbReference>
<protein>
    <recommendedName>
        <fullName evidence="3">cyclin-dependent kinase</fullName>
        <ecNumber evidence="3">2.7.11.22</ecNumber>
    </recommendedName>
</protein>
<dbReference type="PROSITE" id="PS50011">
    <property type="entry name" value="PROTEIN_KINASE_DOM"/>
    <property type="match status" value="1"/>
</dbReference>
<dbReference type="Pfam" id="PF00069">
    <property type="entry name" value="Pkinase"/>
    <property type="match status" value="1"/>
</dbReference>
<feature type="compositionally biased region" description="Acidic residues" evidence="12">
    <location>
        <begin position="23"/>
        <end position="32"/>
    </location>
</feature>
<comment type="catalytic activity">
    <reaction evidence="11">
        <text>L-seryl-[protein] + ATP = O-phospho-L-seryl-[protein] + ADP + H(+)</text>
        <dbReference type="Rhea" id="RHEA:17989"/>
        <dbReference type="Rhea" id="RHEA-COMP:9863"/>
        <dbReference type="Rhea" id="RHEA-COMP:11604"/>
        <dbReference type="ChEBI" id="CHEBI:15378"/>
        <dbReference type="ChEBI" id="CHEBI:29999"/>
        <dbReference type="ChEBI" id="CHEBI:30616"/>
        <dbReference type="ChEBI" id="CHEBI:83421"/>
        <dbReference type="ChEBI" id="CHEBI:456216"/>
        <dbReference type="EC" id="2.7.11.22"/>
    </reaction>
</comment>
<feature type="compositionally biased region" description="Polar residues" evidence="12">
    <location>
        <begin position="89"/>
        <end position="102"/>
    </location>
</feature>
<feature type="non-terminal residue" evidence="14">
    <location>
        <position position="1"/>
    </location>
</feature>
<dbReference type="GO" id="GO:0005524">
    <property type="term" value="F:ATP binding"/>
    <property type="evidence" value="ECO:0007669"/>
    <property type="project" value="UniProtKB-KW"/>
</dbReference>
<keyword evidence="4" id="KW-0723">Serine/threonine-protein kinase</keyword>
<dbReference type="InterPro" id="IPR008271">
    <property type="entry name" value="Ser/Thr_kinase_AS"/>
</dbReference>
<evidence type="ECO:0000256" key="2">
    <source>
        <dbReference type="ARBA" id="ARBA00006485"/>
    </source>
</evidence>
<dbReference type="GO" id="GO:0005634">
    <property type="term" value="C:nucleus"/>
    <property type="evidence" value="ECO:0007669"/>
    <property type="project" value="UniProtKB-SubCell"/>
</dbReference>
<evidence type="ECO:0000256" key="1">
    <source>
        <dbReference type="ARBA" id="ARBA00004123"/>
    </source>
</evidence>
<feature type="region of interest" description="Disordered" evidence="12">
    <location>
        <begin position="1"/>
        <end position="114"/>
    </location>
</feature>
<dbReference type="InterPro" id="IPR000719">
    <property type="entry name" value="Prot_kinase_dom"/>
</dbReference>
<feature type="compositionally biased region" description="Low complexity" evidence="12">
    <location>
        <begin position="74"/>
        <end position="83"/>
    </location>
</feature>
<keyword evidence="7" id="KW-0418">Kinase</keyword>
<dbReference type="PROSITE" id="PS00108">
    <property type="entry name" value="PROTEIN_KINASE_ST"/>
    <property type="match status" value="1"/>
</dbReference>
<comment type="similarity">
    <text evidence="2">Belongs to the protein kinase superfamily. CMGC Ser/Thr protein kinase family. CDC2/CDKX subfamily.</text>
</comment>
<dbReference type="GO" id="GO:0007346">
    <property type="term" value="P:regulation of mitotic cell cycle"/>
    <property type="evidence" value="ECO:0007669"/>
    <property type="project" value="TreeGrafter"/>
</dbReference>
<dbReference type="InterPro" id="IPR050108">
    <property type="entry name" value="CDK"/>
</dbReference>
<keyword evidence="9" id="KW-0539">Nucleus</keyword>
<evidence type="ECO:0000256" key="9">
    <source>
        <dbReference type="ARBA" id="ARBA00023242"/>
    </source>
</evidence>
<evidence type="ECO:0000256" key="3">
    <source>
        <dbReference type="ARBA" id="ARBA00012425"/>
    </source>
</evidence>
<evidence type="ECO:0000313" key="15">
    <source>
        <dbReference type="Proteomes" id="UP000789508"/>
    </source>
</evidence>
<comment type="caution">
    <text evidence="14">The sequence shown here is derived from an EMBL/GenBank/DDBJ whole genome shotgun (WGS) entry which is preliminary data.</text>
</comment>
<name>A0A9N9NIM9_9GLOM</name>
<sequence>EQVTVPPLPHPSKPTKRSKWESENESEEEAEEQQQQKQRQRILLKKRRTNKKGKIHIDSTEEEQGSQTDEGTKPTKQQQPQTQAEDIDVSSQSSGQQKSLISPNAAASGATPENLELTLNVSRIPKRETSQHASVKLKPPEVKAPELAGCRSVDNYEKLNRIEEGAYGIVFRARDKTTGEIVALKKLKLDKEKNGFPITSLREVATLLTAKHPNIVNVREIVVGETLTQIFIVMDFVEHDLKSLMEDMRRPFSHSEIKTIMLQLLSAVAMLHDNWIIHRDLKTSNLLLNNRGQIKVADFGLARSYGSPLGKMTELVVTLWYRAPELLLGAKKYSTAIDIWSVGCIFGELLNKEPLFPGRSEIDQLDQIFKLLGTPDERTWPGFSILPNSRTF</sequence>
<keyword evidence="8" id="KW-0067">ATP-binding</keyword>
<dbReference type="PANTHER" id="PTHR24056">
    <property type="entry name" value="CELL DIVISION PROTEIN KINASE"/>
    <property type="match status" value="1"/>
</dbReference>
<proteinExistence type="inferred from homology"/>
<dbReference type="SUPFAM" id="SSF56112">
    <property type="entry name" value="Protein kinase-like (PK-like)"/>
    <property type="match status" value="1"/>
</dbReference>
<reference evidence="14" key="1">
    <citation type="submission" date="2021-06" db="EMBL/GenBank/DDBJ databases">
        <authorList>
            <person name="Kallberg Y."/>
            <person name="Tangrot J."/>
            <person name="Rosling A."/>
        </authorList>
    </citation>
    <scope>NUCLEOTIDE SEQUENCE</scope>
    <source>
        <strain evidence="14">FL130A</strain>
    </source>
</reference>
<comment type="catalytic activity">
    <reaction evidence="10">
        <text>L-threonyl-[protein] + ATP = O-phospho-L-threonyl-[protein] + ADP + H(+)</text>
        <dbReference type="Rhea" id="RHEA:46608"/>
        <dbReference type="Rhea" id="RHEA-COMP:11060"/>
        <dbReference type="Rhea" id="RHEA-COMP:11605"/>
        <dbReference type="ChEBI" id="CHEBI:15378"/>
        <dbReference type="ChEBI" id="CHEBI:30013"/>
        <dbReference type="ChEBI" id="CHEBI:30616"/>
        <dbReference type="ChEBI" id="CHEBI:61977"/>
        <dbReference type="ChEBI" id="CHEBI:456216"/>
        <dbReference type="EC" id="2.7.11.22"/>
    </reaction>
</comment>
<dbReference type="InterPro" id="IPR011009">
    <property type="entry name" value="Kinase-like_dom_sf"/>
</dbReference>
<feature type="non-terminal residue" evidence="14">
    <location>
        <position position="392"/>
    </location>
</feature>
<dbReference type="GO" id="GO:0004693">
    <property type="term" value="F:cyclin-dependent protein serine/threonine kinase activity"/>
    <property type="evidence" value="ECO:0007669"/>
    <property type="project" value="UniProtKB-EC"/>
</dbReference>
<evidence type="ECO:0000256" key="4">
    <source>
        <dbReference type="ARBA" id="ARBA00022527"/>
    </source>
</evidence>
<dbReference type="Gene3D" id="3.30.200.20">
    <property type="entry name" value="Phosphorylase Kinase, domain 1"/>
    <property type="match status" value="1"/>
</dbReference>
<feature type="compositionally biased region" description="Basic residues" evidence="12">
    <location>
        <begin position="38"/>
        <end position="54"/>
    </location>
</feature>
<dbReference type="OrthoDB" id="1732493at2759"/>
<evidence type="ECO:0000256" key="8">
    <source>
        <dbReference type="ARBA" id="ARBA00022840"/>
    </source>
</evidence>
<dbReference type="EC" id="2.7.11.22" evidence="3"/>
<dbReference type="SMART" id="SM00220">
    <property type="entry name" value="S_TKc"/>
    <property type="match status" value="1"/>
</dbReference>
<evidence type="ECO:0000256" key="11">
    <source>
        <dbReference type="ARBA" id="ARBA00048367"/>
    </source>
</evidence>
<feature type="domain" description="Protein kinase" evidence="13">
    <location>
        <begin position="156"/>
        <end position="392"/>
    </location>
</feature>
<feature type="compositionally biased region" description="Pro residues" evidence="12">
    <location>
        <begin position="1"/>
        <end position="12"/>
    </location>
</feature>
<accession>A0A9N9NIM9</accession>
<dbReference type="PANTHER" id="PTHR24056:SF107">
    <property type="entry name" value="CYCLIN-DEPENDENT KINASE 11A-RELATED"/>
    <property type="match status" value="1"/>
</dbReference>
<comment type="subcellular location">
    <subcellularLocation>
        <location evidence="1">Nucleus</location>
    </subcellularLocation>
</comment>